<dbReference type="EMBL" id="KV748256">
    <property type="protein sequence ID" value="OCK87685.1"/>
    <property type="molecule type" value="Genomic_DNA"/>
</dbReference>
<evidence type="ECO:0000313" key="2">
    <source>
        <dbReference type="Proteomes" id="UP000250078"/>
    </source>
</evidence>
<feature type="non-terminal residue" evidence="1">
    <location>
        <position position="1"/>
    </location>
</feature>
<protein>
    <submittedName>
        <fullName evidence="1">Uncharacterized protein</fullName>
    </submittedName>
</protein>
<name>A0ACC8EQ17_9PEZI</name>
<dbReference type="Proteomes" id="UP000250078">
    <property type="component" value="Unassembled WGS sequence"/>
</dbReference>
<reference evidence="1 2" key="1">
    <citation type="journal article" date="2016" name="Nat. Commun.">
        <title>Ectomycorrhizal ecology is imprinted in the genome of the dominant symbiotic fungus Cenococcum geophilum.</title>
        <authorList>
            <consortium name="DOE Joint Genome Institute"/>
            <person name="Peter M."/>
            <person name="Kohler A."/>
            <person name="Ohm R.A."/>
            <person name="Kuo A."/>
            <person name="Krutzmann J."/>
            <person name="Morin E."/>
            <person name="Arend M."/>
            <person name="Barry K.W."/>
            <person name="Binder M."/>
            <person name="Choi C."/>
            <person name="Clum A."/>
            <person name="Copeland A."/>
            <person name="Grisel N."/>
            <person name="Haridas S."/>
            <person name="Kipfer T."/>
            <person name="LaButti K."/>
            <person name="Lindquist E."/>
            <person name="Lipzen A."/>
            <person name="Maire R."/>
            <person name="Meier B."/>
            <person name="Mihaltcheva S."/>
            <person name="Molinier V."/>
            <person name="Murat C."/>
            <person name="Poggeler S."/>
            <person name="Quandt C.A."/>
            <person name="Sperisen C."/>
            <person name="Tritt A."/>
            <person name="Tisserant E."/>
            <person name="Crous P.W."/>
            <person name="Henrissat B."/>
            <person name="Nehls U."/>
            <person name="Egli S."/>
            <person name="Spatafora J.W."/>
            <person name="Grigoriev I.V."/>
            <person name="Martin F.M."/>
        </authorList>
    </citation>
    <scope>NUCLEOTIDE SEQUENCE [LARGE SCALE GENOMIC DNA]</scope>
    <source>
        <strain evidence="1 2">1.58</strain>
    </source>
</reference>
<keyword evidence="2" id="KW-1185">Reference proteome</keyword>
<accession>A0ACC8EQ17</accession>
<proteinExistence type="predicted"/>
<organism evidence="1 2">
    <name type="scientific">Cenococcum geophilum 1.58</name>
    <dbReference type="NCBI Taxonomy" id="794803"/>
    <lineage>
        <taxon>Eukaryota</taxon>
        <taxon>Fungi</taxon>
        <taxon>Dikarya</taxon>
        <taxon>Ascomycota</taxon>
        <taxon>Pezizomycotina</taxon>
        <taxon>Dothideomycetes</taxon>
        <taxon>Pleosporomycetidae</taxon>
        <taxon>Gloniales</taxon>
        <taxon>Gloniaceae</taxon>
        <taxon>Cenococcum</taxon>
    </lineage>
</organism>
<feature type="non-terminal residue" evidence="1">
    <location>
        <position position="583"/>
    </location>
</feature>
<sequence>SSTNSSTNAQSDRNPQTYGYYNSFHTHALPADNSSPPSYSCAVSPAATARLNATAQAEADAAFEPLPSYTCSVEIEGVVGLKTELVTPFQASADRQWHDVYAVLCGTQLNIHHVKTPSFLSKSKSPTPGRLTKSYTLQHAEIGLASDFKKTQLIPRSPFAHLVPSAARQKVFESDPHLFEPVREFVMRLRLETEQLLLCCQDQDGLLNWLDKMCAAADISPPLDDRAEPRIRSLPRRTRRQRQLDGMRIPSNLENLGSLAAGRRILAEQERIIRTLYPQLANSETGTESANSQQPADAQAAPEGEPAAAHSDPEAEDLDPADVRFPSSSRRPRSSIAAPITSSNRNPSAQNEGTPERRTSVASNNSTRDPKNAPRQTQSQSQSVRYRRRCAPILLASSPRVTDILYSDGKRMRLNPKDDTLVEFTQLPPRYDAHSFTQKPTPPKPASRVSSAPTRLNTAAAETTAQPAGPARPTPQRGASNDSLAYSFSFLDVDALAFGYDLATTSSAEQAERARLDSEADEIRSLHPTETISEPPSPTTATALTKMAKADPTRRLMRLGKVRSSSEEGRDMSVVTVGVGMLI</sequence>
<gene>
    <name evidence="1" type="ORF">K441DRAFT_519573</name>
</gene>
<evidence type="ECO:0000313" key="1">
    <source>
        <dbReference type="EMBL" id="OCK87685.1"/>
    </source>
</evidence>